<organism evidence="2 3">
    <name type="scientific">Seminavis robusta</name>
    <dbReference type="NCBI Taxonomy" id="568900"/>
    <lineage>
        <taxon>Eukaryota</taxon>
        <taxon>Sar</taxon>
        <taxon>Stramenopiles</taxon>
        <taxon>Ochrophyta</taxon>
        <taxon>Bacillariophyta</taxon>
        <taxon>Bacillariophyceae</taxon>
        <taxon>Bacillariophycidae</taxon>
        <taxon>Naviculales</taxon>
        <taxon>Naviculaceae</taxon>
        <taxon>Seminavis</taxon>
    </lineage>
</organism>
<keyword evidence="3" id="KW-1185">Reference proteome</keyword>
<evidence type="ECO:0000313" key="3">
    <source>
        <dbReference type="Proteomes" id="UP001153069"/>
    </source>
</evidence>
<sequence length="272" mass="30612">MVGLVVVVVVVSVRAAMYWISSPMKTGYHSCVEFNRMENLEAPLCWYRLPHPQQHAATAHGNSTRRQHSATKPTDLLLPVTVRNQILSRTTYNIKKMSENHHHQQSYGQNIVPLSGSVRLREEESENSSPEASRRRLLNGAAAEYEHPQVLCFAARNRRGRFYIPMTTNNFGGMPVNHVLFDSGCSSLLLPFPLQDGLPQPWLEEFNKWAVSSSRGTGAIHSPVLKIKPRIGPNFTCVLAGKVQPNLKKLRIHRQSSRKPSVEYAGISQQVR</sequence>
<reference evidence="2" key="1">
    <citation type="submission" date="2020-06" db="EMBL/GenBank/DDBJ databases">
        <authorList>
            <consortium name="Plant Systems Biology data submission"/>
        </authorList>
    </citation>
    <scope>NUCLEOTIDE SEQUENCE</scope>
    <source>
        <strain evidence="2">D6</strain>
    </source>
</reference>
<dbReference type="AlphaFoldDB" id="A0A9N8HKN7"/>
<name>A0A9N8HKN7_9STRA</name>
<evidence type="ECO:0000313" key="2">
    <source>
        <dbReference type="EMBL" id="CAB9516222.1"/>
    </source>
</evidence>
<protein>
    <submittedName>
        <fullName evidence="2">Uncharacterized protein</fullName>
    </submittedName>
</protein>
<feature type="signal peptide" evidence="1">
    <location>
        <begin position="1"/>
        <end position="15"/>
    </location>
</feature>
<dbReference type="Proteomes" id="UP001153069">
    <property type="component" value="Unassembled WGS sequence"/>
</dbReference>
<gene>
    <name evidence="2" type="ORF">SEMRO_768_G199681.1</name>
</gene>
<comment type="caution">
    <text evidence="2">The sequence shown here is derived from an EMBL/GenBank/DDBJ whole genome shotgun (WGS) entry which is preliminary data.</text>
</comment>
<proteinExistence type="predicted"/>
<evidence type="ECO:0000256" key="1">
    <source>
        <dbReference type="SAM" id="SignalP"/>
    </source>
</evidence>
<feature type="chain" id="PRO_5040511449" evidence="1">
    <location>
        <begin position="16"/>
        <end position="272"/>
    </location>
</feature>
<accession>A0A9N8HKN7</accession>
<dbReference type="EMBL" id="CAICTM010000767">
    <property type="protein sequence ID" value="CAB9516222.1"/>
    <property type="molecule type" value="Genomic_DNA"/>
</dbReference>
<dbReference type="OrthoDB" id="54181at2759"/>
<keyword evidence="1" id="KW-0732">Signal</keyword>